<proteinExistence type="predicted"/>
<dbReference type="EMBL" id="LAZR01009633">
    <property type="protein sequence ID" value="KKM71445.1"/>
    <property type="molecule type" value="Genomic_DNA"/>
</dbReference>
<evidence type="ECO:0000313" key="1">
    <source>
        <dbReference type="EMBL" id="KKM71445.1"/>
    </source>
</evidence>
<accession>A0A0F9M485</accession>
<sequence>MYIDAKVILYMLMRDFKLKRKTIEDRQRLQKTIYLLQAYGLQLGYGFSWFKYGPYSSDIIEDAYEVSTWQRFKDEGYFKELNECKFSKNSIKEFKNFRKILKGVLNNLEQLELIASVDFVKYTWHTDKKKREFAKAFKKQKSLLFDEVEITQNMIFKAFDISNILRKEKDM</sequence>
<organism evidence="1">
    <name type="scientific">marine sediment metagenome</name>
    <dbReference type="NCBI Taxonomy" id="412755"/>
    <lineage>
        <taxon>unclassified sequences</taxon>
        <taxon>metagenomes</taxon>
        <taxon>ecological metagenomes</taxon>
    </lineage>
</organism>
<gene>
    <name evidence="1" type="ORF">LCGC14_1430540</name>
</gene>
<comment type="caution">
    <text evidence="1">The sequence shown here is derived from an EMBL/GenBank/DDBJ whole genome shotgun (WGS) entry which is preliminary data.</text>
</comment>
<name>A0A0F9M485_9ZZZZ</name>
<reference evidence="1" key="1">
    <citation type="journal article" date="2015" name="Nature">
        <title>Complex archaea that bridge the gap between prokaryotes and eukaryotes.</title>
        <authorList>
            <person name="Spang A."/>
            <person name="Saw J.H."/>
            <person name="Jorgensen S.L."/>
            <person name="Zaremba-Niedzwiedzka K."/>
            <person name="Martijn J."/>
            <person name="Lind A.E."/>
            <person name="van Eijk R."/>
            <person name="Schleper C."/>
            <person name="Guy L."/>
            <person name="Ettema T.J."/>
        </authorList>
    </citation>
    <scope>NUCLEOTIDE SEQUENCE</scope>
</reference>
<evidence type="ECO:0008006" key="2">
    <source>
        <dbReference type="Google" id="ProtNLM"/>
    </source>
</evidence>
<protein>
    <recommendedName>
        <fullName evidence="2">Antitoxin SocA-like Panacea domain-containing protein</fullName>
    </recommendedName>
</protein>
<dbReference type="AlphaFoldDB" id="A0A0F9M485"/>